<accession>A0A2I2F339</accession>
<dbReference type="Pfam" id="PF11312">
    <property type="entry name" value="Methyltransf_34"/>
    <property type="match status" value="2"/>
</dbReference>
<dbReference type="AlphaFoldDB" id="A0A2I2F339"/>
<sequence length="388" mass="42482">MRPPKRKHKGGAPAKPPKHLPQQPRDHLKKDKKATSPAEPQADTKDDDDLFAETVPITLQQLLLNVFKSALLYSDGAGGTGTTGSRDVTASSLENAGTAEAGAESTATATTESESPATAEAEPADGTLNTKSLIQTIKSHLYNRDFDSAFTDADDDLLRAYALRWSATRALGGRSHPAPLARFTGASGPQEQQQENEEKAEEKGNDFQVRFRRADILSIPDEELKSLLCFNDDNTLSLDSLSLDSTTTTTPTTKKETPTIITLMFTLNELFSTSMAKATSLLLRITDLVHPGSLLLVVDSPGSYSTLRLARQSSGDGSGDQEGAPERRYPMKFLLDHALLSVAGGKWERVYSRDSRWWRREASRLSYVVGEGAGLEDMRFQVHLYRRV</sequence>
<evidence type="ECO:0000313" key="2">
    <source>
        <dbReference type="EMBL" id="PLB35050.1"/>
    </source>
</evidence>
<proteinExistence type="predicted"/>
<dbReference type="InterPro" id="IPR021463">
    <property type="entry name" value="Methyltransf_34"/>
</dbReference>
<keyword evidence="3" id="KW-1185">Reference proteome</keyword>
<reference evidence="2 3" key="1">
    <citation type="submission" date="2017-12" db="EMBL/GenBank/DDBJ databases">
        <authorList>
            <consortium name="DOE Joint Genome Institute"/>
            <person name="Haridas S."/>
            <person name="Kjaerbolling I."/>
            <person name="Vesth T.C."/>
            <person name="Frisvad J.C."/>
            <person name="Nybo J.L."/>
            <person name="Theobald S."/>
            <person name="Kuo A."/>
            <person name="Bowyer P."/>
            <person name="Matsuda Y."/>
            <person name="Mondo S."/>
            <person name="Lyhne E.K."/>
            <person name="Kogle M.E."/>
            <person name="Clum A."/>
            <person name="Lipzen A."/>
            <person name="Salamov A."/>
            <person name="Ngan C.Y."/>
            <person name="Daum C."/>
            <person name="Chiniquy J."/>
            <person name="Barry K."/>
            <person name="LaButti K."/>
            <person name="Simmons B.A."/>
            <person name="Magnuson J.K."/>
            <person name="Mortensen U.H."/>
            <person name="Larsen T.O."/>
            <person name="Grigoriev I.V."/>
            <person name="Baker S.E."/>
            <person name="Andersen M.R."/>
            <person name="Nordberg H.P."/>
            <person name="Cantor M.N."/>
            <person name="Hua S.X."/>
        </authorList>
    </citation>
    <scope>NUCLEOTIDE SEQUENCE [LARGE SCALE GENOMIC DNA]</scope>
    <source>
        <strain evidence="2 3">CBS 102.13</strain>
    </source>
</reference>
<evidence type="ECO:0000256" key="1">
    <source>
        <dbReference type="SAM" id="MobiDB-lite"/>
    </source>
</evidence>
<feature type="compositionally biased region" description="Basic and acidic residues" evidence="1">
    <location>
        <begin position="196"/>
        <end position="205"/>
    </location>
</feature>
<dbReference type="Proteomes" id="UP000234585">
    <property type="component" value="Unassembled WGS sequence"/>
</dbReference>
<feature type="compositionally biased region" description="Basic residues" evidence="1">
    <location>
        <begin position="1"/>
        <end position="10"/>
    </location>
</feature>
<name>A0A2I2F339_ASPCN</name>
<feature type="region of interest" description="Disordered" evidence="1">
    <location>
        <begin position="97"/>
        <end position="127"/>
    </location>
</feature>
<gene>
    <name evidence="2" type="ORF">BDW47DRAFT_119857</name>
</gene>
<dbReference type="GeneID" id="36522569"/>
<protein>
    <submittedName>
        <fullName evidence="2">Uncharacterized protein</fullName>
    </submittedName>
</protein>
<evidence type="ECO:0000313" key="3">
    <source>
        <dbReference type="Proteomes" id="UP000234585"/>
    </source>
</evidence>
<dbReference type="OrthoDB" id="6419443at2759"/>
<dbReference type="RefSeq" id="XP_024669062.1">
    <property type="nucleotide sequence ID" value="XM_024815409.1"/>
</dbReference>
<dbReference type="EMBL" id="KZ559168">
    <property type="protein sequence ID" value="PLB35050.1"/>
    <property type="molecule type" value="Genomic_DNA"/>
</dbReference>
<organism evidence="2 3">
    <name type="scientific">Aspergillus candidus</name>
    <dbReference type="NCBI Taxonomy" id="41067"/>
    <lineage>
        <taxon>Eukaryota</taxon>
        <taxon>Fungi</taxon>
        <taxon>Dikarya</taxon>
        <taxon>Ascomycota</taxon>
        <taxon>Pezizomycotina</taxon>
        <taxon>Eurotiomycetes</taxon>
        <taxon>Eurotiomycetidae</taxon>
        <taxon>Eurotiales</taxon>
        <taxon>Aspergillaceae</taxon>
        <taxon>Aspergillus</taxon>
        <taxon>Aspergillus subgen. Circumdati</taxon>
    </lineage>
</organism>
<dbReference type="STRING" id="41067.A0A2I2F339"/>
<feature type="compositionally biased region" description="Low complexity" evidence="1">
    <location>
        <begin position="97"/>
        <end position="121"/>
    </location>
</feature>
<feature type="region of interest" description="Disordered" evidence="1">
    <location>
        <begin position="1"/>
        <end position="49"/>
    </location>
</feature>
<feature type="region of interest" description="Disordered" evidence="1">
    <location>
        <begin position="174"/>
        <end position="205"/>
    </location>
</feature>